<dbReference type="RefSeq" id="WP_150228712.1">
    <property type="nucleotide sequence ID" value="NZ_BNBE01000001.1"/>
</dbReference>
<protein>
    <submittedName>
        <fullName evidence="2">Uncharacterized protein</fullName>
    </submittedName>
</protein>
<name>A0A919BMN2_STRFL</name>
<dbReference type="GeneID" id="95659804"/>
<reference evidence="2" key="2">
    <citation type="submission" date="2020-09" db="EMBL/GenBank/DDBJ databases">
        <authorList>
            <person name="Sun Q."/>
            <person name="Ohkuma M."/>
        </authorList>
    </citation>
    <scope>NUCLEOTIDE SEQUENCE</scope>
    <source>
        <strain evidence="2">JCM 4122</strain>
    </source>
</reference>
<proteinExistence type="predicted"/>
<feature type="region of interest" description="Disordered" evidence="1">
    <location>
        <begin position="1"/>
        <end position="62"/>
    </location>
</feature>
<organism evidence="2 3">
    <name type="scientific">Streptomyces filamentosus</name>
    <name type="common">Streptomyces roseosporus</name>
    <dbReference type="NCBI Taxonomy" id="67294"/>
    <lineage>
        <taxon>Bacteria</taxon>
        <taxon>Bacillati</taxon>
        <taxon>Actinomycetota</taxon>
        <taxon>Actinomycetes</taxon>
        <taxon>Kitasatosporales</taxon>
        <taxon>Streptomycetaceae</taxon>
        <taxon>Streptomyces</taxon>
    </lineage>
</organism>
<keyword evidence="3" id="KW-1185">Reference proteome</keyword>
<evidence type="ECO:0000313" key="3">
    <source>
        <dbReference type="Proteomes" id="UP000632849"/>
    </source>
</evidence>
<dbReference type="Proteomes" id="UP000632849">
    <property type="component" value="Unassembled WGS sequence"/>
</dbReference>
<sequence>MGIKDQFQDKAQELADRAKQATGKGRDAKDEASQRATQGRESAQDAKERAERELRERTGRDS</sequence>
<gene>
    <name evidence="2" type="ORF">GCM10017667_30420</name>
</gene>
<feature type="compositionally biased region" description="Basic and acidic residues" evidence="1">
    <location>
        <begin position="42"/>
        <end position="62"/>
    </location>
</feature>
<dbReference type="EMBL" id="BNBE01000001">
    <property type="protein sequence ID" value="GHF97840.1"/>
    <property type="molecule type" value="Genomic_DNA"/>
</dbReference>
<dbReference type="AlphaFoldDB" id="A0A919BMN2"/>
<accession>A0A919BMN2</accession>
<evidence type="ECO:0000256" key="1">
    <source>
        <dbReference type="SAM" id="MobiDB-lite"/>
    </source>
</evidence>
<reference evidence="2" key="1">
    <citation type="journal article" date="2014" name="Int. J. Syst. Evol. Microbiol.">
        <title>Complete genome sequence of Corynebacterium casei LMG S-19264T (=DSM 44701T), isolated from a smear-ripened cheese.</title>
        <authorList>
            <consortium name="US DOE Joint Genome Institute (JGI-PGF)"/>
            <person name="Walter F."/>
            <person name="Albersmeier A."/>
            <person name="Kalinowski J."/>
            <person name="Ruckert C."/>
        </authorList>
    </citation>
    <scope>NUCLEOTIDE SEQUENCE</scope>
    <source>
        <strain evidence="2">JCM 4122</strain>
    </source>
</reference>
<comment type="caution">
    <text evidence="2">The sequence shown here is derived from an EMBL/GenBank/DDBJ whole genome shotgun (WGS) entry which is preliminary data.</text>
</comment>
<evidence type="ECO:0000313" key="2">
    <source>
        <dbReference type="EMBL" id="GHF97840.1"/>
    </source>
</evidence>
<feature type="compositionally biased region" description="Basic and acidic residues" evidence="1">
    <location>
        <begin position="1"/>
        <end position="33"/>
    </location>
</feature>
<dbReference type="Gene3D" id="6.10.140.1430">
    <property type="match status" value="1"/>
</dbReference>